<feature type="compositionally biased region" description="Polar residues" evidence="1">
    <location>
        <begin position="244"/>
        <end position="260"/>
    </location>
</feature>
<dbReference type="EMBL" id="MK327938">
    <property type="protein sequence ID" value="QBO63972.1"/>
    <property type="molecule type" value="Genomic_DNA"/>
</dbReference>
<organism evidence="2 3">
    <name type="scientific">Escherichia phage vB_EcoM_Goslar</name>
    <dbReference type="NCBI Taxonomy" id="2502409"/>
    <lineage>
        <taxon>Viruses</taxon>
        <taxon>Duplodnaviria</taxon>
        <taxon>Heunggongvirae</taxon>
        <taxon>Uroviricota</taxon>
        <taxon>Caudoviricetes</taxon>
        <taxon>Chimalliviridae</taxon>
        <taxon>Goslarvirus</taxon>
        <taxon>Goslarvirus goslar</taxon>
    </lineage>
</organism>
<proteinExistence type="predicted"/>
<accession>A0A482GIK7</accession>
<evidence type="ECO:0000313" key="3">
    <source>
        <dbReference type="Proteomes" id="UP000294673"/>
    </source>
</evidence>
<evidence type="ECO:0000256" key="1">
    <source>
        <dbReference type="SAM" id="MobiDB-lite"/>
    </source>
</evidence>
<evidence type="ECO:0000313" key="2">
    <source>
        <dbReference type="EMBL" id="QBO63972.1"/>
    </source>
</evidence>
<dbReference type="Proteomes" id="UP000294673">
    <property type="component" value="Segment"/>
</dbReference>
<organismHost>
    <name type="scientific">Escherichia coli</name>
    <dbReference type="NCBI Taxonomy" id="562"/>
</organismHost>
<name>A0A482GIK7_BPGOS</name>
<gene>
    <name evidence="2" type="ORF">Goslar_00179</name>
</gene>
<reference evidence="2 3" key="1">
    <citation type="submission" date="2018-12" db="EMBL/GenBank/DDBJ databases">
        <title>Still something new to discover - new insights into E. coli phage diversity and taxonomy.</title>
        <authorList>
            <person name="Korf I.H.E."/>
            <person name="Adriaennsens E."/>
            <person name="Dreiseikelmann B."/>
            <person name="Kropinski A."/>
            <person name="Nimtz M."/>
            <person name="Meier-Kolthoff J.P."/>
            <person name="Rohde M."/>
            <person name="van Raaij M."/>
            <person name="Wittmann J."/>
        </authorList>
    </citation>
    <scope>NUCLEOTIDE SEQUENCE [LARGE SCALE GENOMIC DNA]</scope>
</reference>
<keyword evidence="3" id="KW-1185">Reference proteome</keyword>
<protein>
    <submittedName>
        <fullName evidence="2">Uncharacterized protein</fullName>
    </submittedName>
</protein>
<feature type="region of interest" description="Disordered" evidence="1">
    <location>
        <begin position="235"/>
        <end position="260"/>
    </location>
</feature>
<sequence length="260" mass="29586">MKARQTNSNVSEGTDLLGYPAGVVVVNEEERIRRAQDPSIPKTRPDMWQELVDNSELLRKGLQEMTRPNILPESLFVKHFLYPFAGMFSQDPEYAEMLSNSTIVHDWCKIAGQPHRAVNIVADGNNNKVLFTVPAIFIRTRSYINRDPNTCFLAMVDKARRQYNFNPESAKAYVDHQLDRFAPNESKDHVVADYVQWLRIFDHYNVPLYDVRDGSRRTVKERGLLNGLNLARTSSTTASASSRNMPSTTGTISSSNLEEF</sequence>